<accession>A0A7R8WGR0</accession>
<name>A0A7R8WGR0_9CRUS</name>
<feature type="compositionally biased region" description="Low complexity" evidence="1">
    <location>
        <begin position="363"/>
        <end position="410"/>
    </location>
</feature>
<evidence type="ECO:0000256" key="1">
    <source>
        <dbReference type="SAM" id="MobiDB-lite"/>
    </source>
</evidence>
<gene>
    <name evidence="3" type="ORF">CTOB1V02_LOCUS9228</name>
</gene>
<feature type="compositionally biased region" description="Polar residues" evidence="1">
    <location>
        <begin position="183"/>
        <end position="196"/>
    </location>
</feature>
<feature type="transmembrane region" description="Helical" evidence="2">
    <location>
        <begin position="50"/>
        <end position="71"/>
    </location>
</feature>
<sequence length="649" mass="70286">MFHLSADYQPSSSRSVVNGWRVPLPSASERNPDVVTTFQNKFQNDVVWKWATLILILVCLGLSAIIAYLAASSPNPVIRRMDPPSVDPKCSDSSCPLMNSPPASPHLALDDIATHSSSALDPSGNIKGRVKRETDLPKAEFAPLIALDSDSSGQQQLVVPQSSDSPTGKLDSSLEVVPEDWRSSTTLRQSPESLLQDSALESDESVEETTMAKVVVEDDEPVMEPTSDSPEALTSPDEHDSMVTETEEEPVSTTTSSTKSQTSEPSETSEGMTMENHFDEEETSESLAAENDSDEEELLELTTLPSEYSSDEDEVMEVDETLQETTAGVDVMVEAMPTLSTIDEVVTEWASLDGMEGERDELLPTTGTTLPAPSPTSSVSSMAPRASTPSTTSSTAASATSGASTVEATSMTAPVESKHQVKAPATKEGLPRKEDVMDVFQKFVKNSRKENVAEDLSPIVRYHHSNLRSDLSKENAEEEEFTIHLSVSKPMLLSNGKQEVEKKLHSLSFKLDASLFSSNDEGTGGGKDDSQKTAFVIKKVPVENPKDRPRPPPSPTESPVSSIDPSKETCLVFVFPGESKPDTNSTPLTRPLRRTQLIPLRTQLLTPSPTGANNTVTAALYGPKPTSHLRTDPNQHLTPLSTQFLTLNY</sequence>
<dbReference type="AlphaFoldDB" id="A0A7R8WGR0"/>
<evidence type="ECO:0000256" key="2">
    <source>
        <dbReference type="SAM" id="Phobius"/>
    </source>
</evidence>
<feature type="compositionally biased region" description="Polar residues" evidence="1">
    <location>
        <begin position="151"/>
        <end position="166"/>
    </location>
</feature>
<proteinExistence type="predicted"/>
<evidence type="ECO:0000313" key="3">
    <source>
        <dbReference type="EMBL" id="CAD7231381.1"/>
    </source>
</evidence>
<keyword evidence="2" id="KW-1133">Transmembrane helix</keyword>
<protein>
    <submittedName>
        <fullName evidence="3">Uncharacterized protein</fullName>
    </submittedName>
</protein>
<keyword evidence="2" id="KW-0472">Membrane</keyword>
<feature type="region of interest" description="Disordered" evidence="1">
    <location>
        <begin position="355"/>
        <end position="433"/>
    </location>
</feature>
<feature type="compositionally biased region" description="Basic and acidic residues" evidence="1">
    <location>
        <begin position="540"/>
        <end position="550"/>
    </location>
</feature>
<keyword evidence="2" id="KW-0812">Transmembrane</keyword>
<reference evidence="3" key="1">
    <citation type="submission" date="2020-11" db="EMBL/GenBank/DDBJ databases">
        <authorList>
            <person name="Tran Van P."/>
        </authorList>
    </citation>
    <scope>NUCLEOTIDE SEQUENCE</scope>
</reference>
<feature type="region of interest" description="Disordered" evidence="1">
    <location>
        <begin position="516"/>
        <end position="564"/>
    </location>
</feature>
<dbReference type="EMBL" id="OB663452">
    <property type="protein sequence ID" value="CAD7231381.1"/>
    <property type="molecule type" value="Genomic_DNA"/>
</dbReference>
<feature type="compositionally biased region" description="Low complexity" evidence="1">
    <location>
        <begin position="251"/>
        <end position="270"/>
    </location>
</feature>
<feature type="region of interest" description="Disordered" evidence="1">
    <location>
        <begin position="151"/>
        <end position="314"/>
    </location>
</feature>
<organism evidence="3">
    <name type="scientific">Cyprideis torosa</name>
    <dbReference type="NCBI Taxonomy" id="163714"/>
    <lineage>
        <taxon>Eukaryota</taxon>
        <taxon>Metazoa</taxon>
        <taxon>Ecdysozoa</taxon>
        <taxon>Arthropoda</taxon>
        <taxon>Crustacea</taxon>
        <taxon>Oligostraca</taxon>
        <taxon>Ostracoda</taxon>
        <taxon>Podocopa</taxon>
        <taxon>Podocopida</taxon>
        <taxon>Cytherocopina</taxon>
        <taxon>Cytheroidea</taxon>
        <taxon>Cytherideidae</taxon>
        <taxon>Cyprideis</taxon>
    </lineage>
</organism>